<dbReference type="SUPFAM" id="SSF160246">
    <property type="entry name" value="EspE N-terminal domain-like"/>
    <property type="match status" value="1"/>
</dbReference>
<dbReference type="KEGG" id="din:Selin_0302"/>
<dbReference type="Gene3D" id="3.30.450.90">
    <property type="match status" value="1"/>
</dbReference>
<keyword evidence="6" id="KW-1185">Reference proteome</keyword>
<dbReference type="GO" id="GO:0016887">
    <property type="term" value="F:ATP hydrolysis activity"/>
    <property type="evidence" value="ECO:0007669"/>
    <property type="project" value="TreeGrafter"/>
</dbReference>
<dbReference type="Pfam" id="PF05157">
    <property type="entry name" value="MshEN"/>
    <property type="match status" value="1"/>
</dbReference>
<name>E6W6Q8_DESIS</name>
<dbReference type="InParanoid" id="E6W6Q8"/>
<comment type="similarity">
    <text evidence="1">Belongs to the GSP E family.</text>
</comment>
<dbReference type="OrthoDB" id="9804785at2"/>
<dbReference type="RefSeq" id="WP_013504947.1">
    <property type="nucleotide sequence ID" value="NC_014836.1"/>
</dbReference>
<dbReference type="PANTHER" id="PTHR30258:SF2">
    <property type="entry name" value="COMG OPERON PROTEIN 1"/>
    <property type="match status" value="1"/>
</dbReference>
<dbReference type="EMBL" id="CP002432">
    <property type="protein sequence ID" value="ADU65058.1"/>
    <property type="molecule type" value="Genomic_DNA"/>
</dbReference>
<dbReference type="AlphaFoldDB" id="E6W6Q8"/>
<dbReference type="Gene3D" id="3.40.50.300">
    <property type="entry name" value="P-loop containing nucleotide triphosphate hydrolases"/>
    <property type="match status" value="1"/>
</dbReference>
<dbReference type="CDD" id="cd01129">
    <property type="entry name" value="PulE-GspE-like"/>
    <property type="match status" value="1"/>
</dbReference>
<organism evidence="5 6">
    <name type="scientific">Desulfurispirillum indicum (strain ATCC BAA-1389 / DSM 22839 / S5)</name>
    <dbReference type="NCBI Taxonomy" id="653733"/>
    <lineage>
        <taxon>Bacteria</taxon>
        <taxon>Pseudomonadati</taxon>
        <taxon>Chrysiogenota</taxon>
        <taxon>Chrysiogenia</taxon>
        <taxon>Chrysiogenales</taxon>
        <taxon>Chrysiogenaceae</taxon>
        <taxon>Desulfurispirillum</taxon>
    </lineage>
</organism>
<dbReference type="GO" id="GO:0005886">
    <property type="term" value="C:plasma membrane"/>
    <property type="evidence" value="ECO:0007669"/>
    <property type="project" value="TreeGrafter"/>
</dbReference>
<feature type="domain" description="Bacterial type II secretion system protein E" evidence="4">
    <location>
        <begin position="359"/>
        <end position="373"/>
    </location>
</feature>
<dbReference type="GO" id="GO:0005524">
    <property type="term" value="F:ATP binding"/>
    <property type="evidence" value="ECO:0007669"/>
    <property type="project" value="UniProtKB-KW"/>
</dbReference>
<dbReference type="InterPro" id="IPR037257">
    <property type="entry name" value="T2SS_E_N_sf"/>
</dbReference>
<evidence type="ECO:0000256" key="2">
    <source>
        <dbReference type="ARBA" id="ARBA00022741"/>
    </source>
</evidence>
<dbReference type="SUPFAM" id="SSF52540">
    <property type="entry name" value="P-loop containing nucleoside triphosphate hydrolases"/>
    <property type="match status" value="1"/>
</dbReference>
<dbReference type="InterPro" id="IPR027417">
    <property type="entry name" value="P-loop_NTPase"/>
</dbReference>
<dbReference type="InterPro" id="IPR007831">
    <property type="entry name" value="T2SS_GspE_N"/>
</dbReference>
<protein>
    <submittedName>
        <fullName evidence="5">Type II secretion system protein E</fullName>
    </submittedName>
</protein>
<proteinExistence type="inferred from homology"/>
<dbReference type="InterPro" id="IPR003593">
    <property type="entry name" value="AAA+_ATPase"/>
</dbReference>
<dbReference type="STRING" id="653733.Selin_0302"/>
<evidence type="ECO:0000256" key="1">
    <source>
        <dbReference type="ARBA" id="ARBA00006611"/>
    </source>
</evidence>
<keyword evidence="3" id="KW-0067">ATP-binding</keyword>
<evidence type="ECO:0000256" key="3">
    <source>
        <dbReference type="ARBA" id="ARBA00022840"/>
    </source>
</evidence>
<sequence>MKLGQILLEMGCISEAQLHNALNQQRYSGMRIGQQCCELGFIAEDQLLQALATQFHFPMVDLNRIAIDRSLQEGLEAAWLRDEGILPLSRTESGGILLGIVDPLNLAAADTIGRHFDTSVHKALISQSLLEEHLLPPQPSTQTATLQTHDTTSPEGSNQAIDMVNGLLQAALHMEASDIHFEAAGQFMRVRMRVDGCLMEHSMIPKQLEQAVITRIKVLAHLDIAQRRLPQDGKLQHTFQAKRYDMRVSTVANIHGEGAVLRILPSPDKQPTLEELEMGATLPELLVRLGNSSGMILVAGPTGSGKTTTLYAMIRHINSLTRKIITIEDPVEHQLPLVNQIQVNTKAGLDFPTLLPHLLRQDPDVIVIGEIRDRKTAAMACQAALTGHLVLSTIHTTTAAAAVNRLLDIGVEPFLVASGLSAVIGQRLVRRLCPHCRCSEPSPQPIPQFTAPYFTAKGCPHCNHTGYRHRSGVFELLCVDSRIRQLISHATSGLELESAAREQMHCGTLWENGLTMAAHGVTSPEEVLRVLPRGN</sequence>
<reference evidence="5 6" key="1">
    <citation type="submission" date="2010-12" db="EMBL/GenBank/DDBJ databases">
        <title>Complete sequence of Desulfurispirillum indicum S5.</title>
        <authorList>
            <consortium name="US DOE Joint Genome Institute"/>
            <person name="Lucas S."/>
            <person name="Copeland A."/>
            <person name="Lapidus A."/>
            <person name="Cheng J.-F."/>
            <person name="Goodwin L."/>
            <person name="Pitluck S."/>
            <person name="Chertkov O."/>
            <person name="Held B."/>
            <person name="Detter J.C."/>
            <person name="Han C."/>
            <person name="Tapia R."/>
            <person name="Land M."/>
            <person name="Hauser L."/>
            <person name="Kyrpides N."/>
            <person name="Ivanova N."/>
            <person name="Mikhailova N."/>
            <person name="Haggblom M."/>
            <person name="Rauschenbach I."/>
            <person name="Bini E."/>
            <person name="Woyke T."/>
        </authorList>
    </citation>
    <scope>NUCLEOTIDE SEQUENCE [LARGE SCALE GENOMIC DNA]</scope>
    <source>
        <strain evidence="6">ATCC BAA-1389 / DSM 22839 / S5</strain>
    </source>
</reference>
<dbReference type="Pfam" id="PF00437">
    <property type="entry name" value="T2SSE"/>
    <property type="match status" value="1"/>
</dbReference>
<evidence type="ECO:0000259" key="4">
    <source>
        <dbReference type="PROSITE" id="PS00662"/>
    </source>
</evidence>
<evidence type="ECO:0000313" key="5">
    <source>
        <dbReference type="EMBL" id="ADU65058.1"/>
    </source>
</evidence>
<dbReference type="InterPro" id="IPR001482">
    <property type="entry name" value="T2SS/T4SS_dom"/>
</dbReference>
<keyword evidence="2" id="KW-0547">Nucleotide-binding</keyword>
<dbReference type="Proteomes" id="UP000002572">
    <property type="component" value="Chromosome"/>
</dbReference>
<dbReference type="PROSITE" id="PS00662">
    <property type="entry name" value="T2SP_E"/>
    <property type="match status" value="1"/>
</dbReference>
<dbReference type="HOGENOM" id="CLU_013446_10_1_0"/>
<evidence type="ECO:0000313" key="6">
    <source>
        <dbReference type="Proteomes" id="UP000002572"/>
    </source>
</evidence>
<gene>
    <name evidence="5" type="ordered locus">Selin_0302</name>
</gene>
<dbReference type="PANTHER" id="PTHR30258">
    <property type="entry name" value="TYPE II SECRETION SYSTEM PROTEIN GSPE-RELATED"/>
    <property type="match status" value="1"/>
</dbReference>
<dbReference type="SMART" id="SM00382">
    <property type="entry name" value="AAA"/>
    <property type="match status" value="1"/>
</dbReference>
<dbReference type="eggNOG" id="COG2804">
    <property type="taxonomic scope" value="Bacteria"/>
</dbReference>
<accession>E6W6Q8</accession>